<dbReference type="EMBL" id="JANBPU010000222">
    <property type="protein sequence ID" value="KAJ1914040.1"/>
    <property type="molecule type" value="Genomic_DNA"/>
</dbReference>
<keyword evidence="1" id="KW-0479">Metal-binding</keyword>
<feature type="domain" description="C3H1-type" evidence="3">
    <location>
        <begin position="288"/>
        <end position="315"/>
    </location>
</feature>
<protein>
    <submittedName>
        <fullName evidence="5">Uncharacterized protein</fullName>
    </submittedName>
</protein>
<keyword evidence="6" id="KW-1185">Reference proteome</keyword>
<evidence type="ECO:0000313" key="5">
    <source>
        <dbReference type="EMBL" id="KAJ1914040.1"/>
    </source>
</evidence>
<dbReference type="Gene3D" id="3.30.1370.110">
    <property type="match status" value="1"/>
</dbReference>
<dbReference type="InterPro" id="IPR036063">
    <property type="entry name" value="Smr_dom_sf"/>
</dbReference>
<evidence type="ECO:0000256" key="2">
    <source>
        <dbReference type="SAM" id="MobiDB-lite"/>
    </source>
</evidence>
<dbReference type="PANTHER" id="PTHR47417">
    <property type="entry name" value="SMR DOMAIN-CONTAINING PROTEIN YPL199C"/>
    <property type="match status" value="1"/>
</dbReference>
<keyword evidence="1" id="KW-0863">Zinc-finger</keyword>
<feature type="domain" description="Smr" evidence="4">
    <location>
        <begin position="556"/>
        <end position="635"/>
    </location>
</feature>
<reference evidence="5" key="1">
    <citation type="submission" date="2022-07" db="EMBL/GenBank/DDBJ databases">
        <title>Phylogenomic reconstructions and comparative analyses of Kickxellomycotina fungi.</title>
        <authorList>
            <person name="Reynolds N.K."/>
            <person name="Stajich J.E."/>
            <person name="Barry K."/>
            <person name="Grigoriev I.V."/>
            <person name="Crous P."/>
            <person name="Smith M.E."/>
        </authorList>
    </citation>
    <scope>NUCLEOTIDE SEQUENCE</scope>
    <source>
        <strain evidence="5">NBRC 100468</strain>
    </source>
</reference>
<sequence length="643" mass="74103">MINQFTSRRRSASTSSYNPSKRNSLEKENTLDRQFNLQTHMEVNKQLGVFNNIAINEVGGANKRTKQSQNPYSSSDEDDENSRPSTLSRRRYSVAKKRVRMCNRLPLPSYCSYRYSLPPTPSAASTKFDNSVDNTILLYQSNSYTADGRRQEYYSNQWTNVDDKNDDEDNIALGKLIKREEGKTNNKNNPIRPSSILHIDSRYIDNSKDPKKHSFLQETFVDIDPHLIYSVLPKMDYNAVATVKYLLSLESKPTYETINQLIKPPEAIRCQNVYNGWCTNSNCPYDHDVDSTICWHWLNGHCERNDFCNFAHHWPKKAVQEIRKHRSYDPTKGIINSSFPNPILSGGSDSNDGENKKRRNSMAAIDNPHLYPTLEQTQPKRAARPLSTLCGEPDVKKYNEMVQKQQLQLQHIISSKKEVSRNRKIYRDIWNLFFKTPYKDRPFPQYPPDMPRFSSGPEVQQMYAKHRKPAIEQEQIYKNLLSEITNNSDLDDDWVDLADDEIYSKTSPKDKASTAYSKLLELHQQAAKKIFRERNPDHNPEINACITKRATATLAFDFHGLHANEVGHYLREILNACEKVGRPHVWIVTGAGHHSTDEQPVLIGAVEEFCRKHQIRFDNNVKKVENGGIVTVKGLFCILVKKV</sequence>
<feature type="region of interest" description="Disordered" evidence="2">
    <location>
        <begin position="1"/>
        <end position="28"/>
    </location>
</feature>
<dbReference type="AlphaFoldDB" id="A0A9W7ZQU2"/>
<dbReference type="SMART" id="SM00463">
    <property type="entry name" value="SMR"/>
    <property type="match status" value="1"/>
</dbReference>
<name>A0A9W7ZQU2_9FUNG</name>
<organism evidence="5 6">
    <name type="scientific">Mycoemilia scoparia</name>
    <dbReference type="NCBI Taxonomy" id="417184"/>
    <lineage>
        <taxon>Eukaryota</taxon>
        <taxon>Fungi</taxon>
        <taxon>Fungi incertae sedis</taxon>
        <taxon>Zoopagomycota</taxon>
        <taxon>Kickxellomycotina</taxon>
        <taxon>Kickxellomycetes</taxon>
        <taxon>Kickxellales</taxon>
        <taxon>Kickxellaceae</taxon>
        <taxon>Mycoemilia</taxon>
    </lineage>
</organism>
<evidence type="ECO:0000313" key="6">
    <source>
        <dbReference type="Proteomes" id="UP001150538"/>
    </source>
</evidence>
<dbReference type="InterPro" id="IPR000571">
    <property type="entry name" value="Znf_CCCH"/>
</dbReference>
<keyword evidence="1" id="KW-0862">Zinc</keyword>
<accession>A0A9W7ZQU2</accession>
<dbReference type="SUPFAM" id="SSF160443">
    <property type="entry name" value="SMR domain-like"/>
    <property type="match status" value="1"/>
</dbReference>
<proteinExistence type="predicted"/>
<feature type="zinc finger region" description="C3H1-type" evidence="1">
    <location>
        <begin position="288"/>
        <end position="315"/>
    </location>
</feature>
<dbReference type="InterPro" id="IPR002625">
    <property type="entry name" value="Smr_dom"/>
</dbReference>
<dbReference type="Proteomes" id="UP001150538">
    <property type="component" value="Unassembled WGS sequence"/>
</dbReference>
<evidence type="ECO:0000259" key="3">
    <source>
        <dbReference type="PROSITE" id="PS50103"/>
    </source>
</evidence>
<dbReference type="PANTHER" id="PTHR47417:SF1">
    <property type="entry name" value="SMR DOMAIN-CONTAINING PROTEIN YPL199C"/>
    <property type="match status" value="1"/>
</dbReference>
<dbReference type="PROSITE" id="PS50828">
    <property type="entry name" value="SMR"/>
    <property type="match status" value="1"/>
</dbReference>
<dbReference type="PROSITE" id="PS50103">
    <property type="entry name" value="ZF_C3H1"/>
    <property type="match status" value="1"/>
</dbReference>
<evidence type="ECO:0000259" key="4">
    <source>
        <dbReference type="PROSITE" id="PS50828"/>
    </source>
</evidence>
<dbReference type="InterPro" id="IPR053020">
    <property type="entry name" value="Smr_domain_protein"/>
</dbReference>
<dbReference type="GO" id="GO:0008270">
    <property type="term" value="F:zinc ion binding"/>
    <property type="evidence" value="ECO:0007669"/>
    <property type="project" value="UniProtKB-KW"/>
</dbReference>
<evidence type="ECO:0000256" key="1">
    <source>
        <dbReference type="PROSITE-ProRule" id="PRU00723"/>
    </source>
</evidence>
<feature type="region of interest" description="Disordered" evidence="2">
    <location>
        <begin position="60"/>
        <end position="92"/>
    </location>
</feature>
<gene>
    <name evidence="5" type="ORF">H4219_004960</name>
</gene>
<dbReference type="OrthoDB" id="3247158at2759"/>
<feature type="region of interest" description="Disordered" evidence="2">
    <location>
        <begin position="335"/>
        <end position="381"/>
    </location>
</feature>
<dbReference type="Pfam" id="PF01713">
    <property type="entry name" value="Smr"/>
    <property type="match status" value="1"/>
</dbReference>
<comment type="caution">
    <text evidence="5">The sequence shown here is derived from an EMBL/GenBank/DDBJ whole genome shotgun (WGS) entry which is preliminary data.</text>
</comment>